<dbReference type="InterPro" id="IPR039426">
    <property type="entry name" value="TonB-dep_rcpt-like"/>
</dbReference>
<dbReference type="GO" id="GO:0009279">
    <property type="term" value="C:cell outer membrane"/>
    <property type="evidence" value="ECO:0007669"/>
    <property type="project" value="UniProtKB-SubCell"/>
</dbReference>
<dbReference type="OrthoDB" id="9768177at2"/>
<feature type="domain" description="TonB-dependent receptor plug" evidence="4">
    <location>
        <begin position="127"/>
        <end position="234"/>
    </location>
</feature>
<comment type="caution">
    <text evidence="5">The sequence shown here is derived from an EMBL/GenBank/DDBJ whole genome shotgun (WGS) entry which is preliminary data.</text>
</comment>
<dbReference type="PROSITE" id="PS52016">
    <property type="entry name" value="TONB_DEPENDENT_REC_3"/>
    <property type="match status" value="1"/>
</dbReference>
<evidence type="ECO:0000259" key="3">
    <source>
        <dbReference type="Pfam" id="PF00593"/>
    </source>
</evidence>
<protein>
    <submittedName>
        <fullName evidence="5">TonB-dependent receptor</fullName>
    </submittedName>
</protein>
<reference evidence="5 6" key="1">
    <citation type="submission" date="2018-07" db="EMBL/GenBank/DDBJ databases">
        <title>Dyadobacter roseus sp. nov., isolated from rose rhizosphere soil.</title>
        <authorList>
            <person name="Chen L."/>
        </authorList>
    </citation>
    <scope>NUCLEOTIDE SEQUENCE [LARGE SCALE GENOMIC DNA]</scope>
    <source>
        <strain evidence="5 6">RS19</strain>
    </source>
</reference>
<comment type="subcellular location">
    <subcellularLocation>
        <location evidence="1">Cell outer membrane</location>
        <topology evidence="1">Multi-pass membrane protein</topology>
    </subcellularLocation>
</comment>
<dbReference type="SUPFAM" id="SSF49464">
    <property type="entry name" value="Carboxypeptidase regulatory domain-like"/>
    <property type="match status" value="1"/>
</dbReference>
<keyword evidence="1" id="KW-0812">Transmembrane</keyword>
<keyword evidence="1" id="KW-0998">Cell outer membrane</keyword>
<keyword evidence="6" id="KW-1185">Reference proteome</keyword>
<dbReference type="RefSeq" id="WP_115834075.1">
    <property type="nucleotide sequence ID" value="NZ_QNUL01000040.1"/>
</dbReference>
<dbReference type="InterPro" id="IPR023996">
    <property type="entry name" value="TonB-dep_OMP_SusC/RagA"/>
</dbReference>
<keyword evidence="1" id="KW-0813">Transport</keyword>
<dbReference type="Gene3D" id="2.170.130.10">
    <property type="entry name" value="TonB-dependent receptor, plug domain"/>
    <property type="match status" value="1"/>
</dbReference>
<keyword evidence="5" id="KW-0675">Receptor</keyword>
<evidence type="ECO:0000313" key="5">
    <source>
        <dbReference type="EMBL" id="REA56341.1"/>
    </source>
</evidence>
<dbReference type="NCBIfam" id="TIGR04056">
    <property type="entry name" value="OMP_RagA_SusC"/>
    <property type="match status" value="1"/>
</dbReference>
<dbReference type="NCBIfam" id="TIGR04057">
    <property type="entry name" value="SusC_RagA_signa"/>
    <property type="match status" value="1"/>
</dbReference>
<gene>
    <name evidence="5" type="ORF">DSL64_26965</name>
</gene>
<dbReference type="EMBL" id="QNUL01000040">
    <property type="protein sequence ID" value="REA56341.1"/>
    <property type="molecule type" value="Genomic_DNA"/>
</dbReference>
<feature type="domain" description="TonB-dependent receptor-like beta-barrel" evidence="3">
    <location>
        <begin position="420"/>
        <end position="931"/>
    </location>
</feature>
<dbReference type="InterPro" id="IPR037066">
    <property type="entry name" value="Plug_dom_sf"/>
</dbReference>
<dbReference type="Proteomes" id="UP000256373">
    <property type="component" value="Unassembled WGS sequence"/>
</dbReference>
<sequence>MNYTLQVGLGSVRLRRAIMLGMAVLFSFSGYAQGVTISGQVTGGNNGEVLPGVNILLKGTQRGTVTDGNGSYTISDVNPGSVLVFSFIGYKAQEKVVDKRNKVDVILEVDASNLQEVVVVGYGAQKKENLSGAVDVVDSKVLQARPIQNVGQGLQGAVPNLNIDFASGEPGKAPNINIRGFTSINGGNPLILVDNVPVDAAELNFIAPSDIKTISVLKDASSAAIYGARAAFGVILITTKSGMKDGMTIDYTNNFSWGKPTVMPNKITDPYIYMRLLETSTDNTPWDNVNYTDSQYAWAKDRSDNPDGTNPVRLNPLDNSLYEYMGNRDWTKQLVDNFTVSQRHNISLAGKSGKTSYYLSGAYDSQNGALRIAEDKFNRYTTRGKVNFKPYKWLSIGNNTSIALTQRTRPYQLSMQNLFNLFPTSWDKNPDGTWANTDVGRESARLTDGGRYDQRNNMFQTTFNTELTFFEDALRFNADYTARRENINLAGNESKIRIGYGPADIREEGNNIAYRRADNVTYSVFNAYSTFNKQFGKQNVTAVLGYNQEESRTEWFRSQRGNVISASLPSIGLATGLMQVDEKVKEWAIRGAFYRLNYIYDDKYILEFNGRYDGSSKFPKNKRFGFFPSVSGAWKVDGEDFWKPMANVVNAFKIRGSFGLLGNQFVNEYGYISALGRPDENGYIAALGRQANDYLIGGVVAPQVTAPALVSTNYTWEKVASRNIGVDLGFFQQKVTASFDYYSRTTKGMLTPGKDLPDVLGAKEPNENAADLVTNGWEVSLGYDNDFNVGGSPLNFSAKFNLSDNRSRITSFDNPSGSITQYYKGMQLGSIWGLKSDGFFQNQQEIDALDQSQMIPWGALSIVPGWPKYQDLDGNGKIEKGTTVDNPKDLSVIGNMLPRLRFGVNLGADWKGFDVRAFIQGIGKMDYYPLNYLYWGFYQQPYAGGYEHLLDFYRGTADSDVQRAKHSQAYLDAGLADANTNAKFPVLQSWLADRNLGERIDQAQGLAVPQTKYMLSGAYLRLKNLTIGYTLPSRLTERIKIARMRVYASGENLGEISKVKKFFDPESITDNVDKVDPNKQTSSGWGYAYPFQRRYSFGLEIQF</sequence>
<evidence type="ECO:0000256" key="2">
    <source>
        <dbReference type="RuleBase" id="RU003357"/>
    </source>
</evidence>
<proteinExistence type="inferred from homology"/>
<dbReference type="InterPro" id="IPR008969">
    <property type="entry name" value="CarboxyPept-like_regulatory"/>
</dbReference>
<keyword evidence="1 2" id="KW-0472">Membrane</keyword>
<dbReference type="SUPFAM" id="SSF56935">
    <property type="entry name" value="Porins"/>
    <property type="match status" value="1"/>
</dbReference>
<evidence type="ECO:0000313" key="6">
    <source>
        <dbReference type="Proteomes" id="UP000256373"/>
    </source>
</evidence>
<dbReference type="Pfam" id="PF13715">
    <property type="entry name" value="CarbopepD_reg_2"/>
    <property type="match status" value="1"/>
</dbReference>
<dbReference type="Pfam" id="PF07715">
    <property type="entry name" value="Plug"/>
    <property type="match status" value="1"/>
</dbReference>
<organism evidence="5 6">
    <name type="scientific">Dyadobacter luteus</name>
    <dbReference type="NCBI Taxonomy" id="2259619"/>
    <lineage>
        <taxon>Bacteria</taxon>
        <taxon>Pseudomonadati</taxon>
        <taxon>Bacteroidota</taxon>
        <taxon>Cytophagia</taxon>
        <taxon>Cytophagales</taxon>
        <taxon>Spirosomataceae</taxon>
        <taxon>Dyadobacter</taxon>
    </lineage>
</organism>
<keyword evidence="1" id="KW-1134">Transmembrane beta strand</keyword>
<dbReference type="InterPro" id="IPR023997">
    <property type="entry name" value="TonB-dep_OMP_SusC/RagA_CS"/>
</dbReference>
<dbReference type="InterPro" id="IPR000531">
    <property type="entry name" value="Beta-barrel_TonB"/>
</dbReference>
<dbReference type="Gene3D" id="2.60.40.1120">
    <property type="entry name" value="Carboxypeptidase-like, regulatory domain"/>
    <property type="match status" value="1"/>
</dbReference>
<keyword evidence="2" id="KW-0798">TonB box</keyword>
<evidence type="ECO:0000259" key="4">
    <source>
        <dbReference type="Pfam" id="PF07715"/>
    </source>
</evidence>
<accession>A0A3D8Y6A5</accession>
<dbReference type="InterPro" id="IPR012910">
    <property type="entry name" value="Plug_dom"/>
</dbReference>
<comment type="similarity">
    <text evidence="1 2">Belongs to the TonB-dependent receptor family.</text>
</comment>
<dbReference type="AlphaFoldDB" id="A0A3D8Y6A5"/>
<dbReference type="Pfam" id="PF00593">
    <property type="entry name" value="TonB_dep_Rec_b-barrel"/>
    <property type="match status" value="1"/>
</dbReference>
<name>A0A3D8Y6A5_9BACT</name>
<evidence type="ECO:0000256" key="1">
    <source>
        <dbReference type="PROSITE-ProRule" id="PRU01360"/>
    </source>
</evidence>